<protein>
    <submittedName>
        <fullName evidence="2">Uncharacterized protein</fullName>
    </submittedName>
</protein>
<dbReference type="Proteomes" id="UP000822476">
    <property type="component" value="Unassembled WGS sequence"/>
</dbReference>
<gene>
    <name evidence="2" type="ORF">EG68_09091</name>
</gene>
<evidence type="ECO:0000313" key="3">
    <source>
        <dbReference type="Proteomes" id="UP000822476"/>
    </source>
</evidence>
<organism evidence="2 3">
    <name type="scientific">Paragonimus skrjabini miyazakii</name>
    <dbReference type="NCBI Taxonomy" id="59628"/>
    <lineage>
        <taxon>Eukaryota</taxon>
        <taxon>Metazoa</taxon>
        <taxon>Spiralia</taxon>
        <taxon>Lophotrochozoa</taxon>
        <taxon>Platyhelminthes</taxon>
        <taxon>Trematoda</taxon>
        <taxon>Digenea</taxon>
        <taxon>Plagiorchiida</taxon>
        <taxon>Troglotremata</taxon>
        <taxon>Troglotrematidae</taxon>
        <taxon>Paragonimus</taxon>
    </lineage>
</organism>
<sequence>MRKTGTSTSPQRSDGGQRGQSDEPSLNGIGAMDEKW</sequence>
<feature type="compositionally biased region" description="Polar residues" evidence="1">
    <location>
        <begin position="1"/>
        <end position="14"/>
    </location>
</feature>
<comment type="caution">
    <text evidence="2">The sequence shown here is derived from an EMBL/GenBank/DDBJ whole genome shotgun (WGS) entry which is preliminary data.</text>
</comment>
<evidence type="ECO:0000256" key="1">
    <source>
        <dbReference type="SAM" id="MobiDB-lite"/>
    </source>
</evidence>
<dbReference type="AlphaFoldDB" id="A0A8S9YID2"/>
<proteinExistence type="predicted"/>
<evidence type="ECO:0000313" key="2">
    <source>
        <dbReference type="EMBL" id="KAF7252189.1"/>
    </source>
</evidence>
<reference evidence="2" key="1">
    <citation type="submission" date="2019-07" db="EMBL/GenBank/DDBJ databases">
        <title>Annotation for the trematode Paragonimus miyazaki's.</title>
        <authorList>
            <person name="Choi Y.-J."/>
        </authorList>
    </citation>
    <scope>NUCLEOTIDE SEQUENCE</scope>
    <source>
        <strain evidence="2">Japan</strain>
    </source>
</reference>
<accession>A0A8S9YID2</accession>
<keyword evidence="3" id="KW-1185">Reference proteome</keyword>
<name>A0A8S9YID2_9TREM</name>
<feature type="region of interest" description="Disordered" evidence="1">
    <location>
        <begin position="1"/>
        <end position="36"/>
    </location>
</feature>
<dbReference type="EMBL" id="JTDE01004957">
    <property type="protein sequence ID" value="KAF7252189.1"/>
    <property type="molecule type" value="Genomic_DNA"/>
</dbReference>